<dbReference type="Proteomes" id="UP001432222">
    <property type="component" value="Chromosome"/>
</dbReference>
<keyword evidence="5" id="KW-1185">Reference proteome</keyword>
<proteinExistence type="predicted"/>
<dbReference type="Pfam" id="PF13424">
    <property type="entry name" value="TPR_12"/>
    <property type="match status" value="2"/>
</dbReference>
<dbReference type="Pfam" id="PF13676">
    <property type="entry name" value="TIR_2"/>
    <property type="match status" value="1"/>
</dbReference>
<name>A0ABZ1U0H5_9ACTN</name>
<dbReference type="InterPro" id="IPR011990">
    <property type="entry name" value="TPR-like_helical_dom_sf"/>
</dbReference>
<dbReference type="Gene3D" id="3.40.50.300">
    <property type="entry name" value="P-loop containing nucleotide triphosphate hydrolases"/>
    <property type="match status" value="2"/>
</dbReference>
<evidence type="ECO:0000313" key="5">
    <source>
        <dbReference type="Proteomes" id="UP001432222"/>
    </source>
</evidence>
<dbReference type="InterPro" id="IPR027417">
    <property type="entry name" value="P-loop_NTPase"/>
</dbReference>
<dbReference type="InterPro" id="IPR002182">
    <property type="entry name" value="NB-ARC"/>
</dbReference>
<dbReference type="Pfam" id="PF00931">
    <property type="entry name" value="NB-ARC"/>
    <property type="match status" value="1"/>
</dbReference>
<evidence type="ECO:0000259" key="1">
    <source>
        <dbReference type="Pfam" id="PF00931"/>
    </source>
</evidence>
<organism evidence="4 5">
    <name type="scientific">Kitasatospora purpeofusca</name>
    <dbReference type="NCBI Taxonomy" id="67352"/>
    <lineage>
        <taxon>Bacteria</taxon>
        <taxon>Bacillati</taxon>
        <taxon>Actinomycetota</taxon>
        <taxon>Actinomycetes</taxon>
        <taxon>Kitasatosporales</taxon>
        <taxon>Streptomycetaceae</taxon>
        <taxon>Kitasatospora</taxon>
    </lineage>
</organism>
<dbReference type="PANTHER" id="PTHR46082">
    <property type="entry name" value="ATP/GTP-BINDING PROTEIN-RELATED"/>
    <property type="match status" value="1"/>
</dbReference>
<dbReference type="InterPro" id="IPR002586">
    <property type="entry name" value="CobQ/CobB/MinD/ParA_Nub-bd_dom"/>
</dbReference>
<feature type="domain" description="TIR" evidence="3">
    <location>
        <begin position="358"/>
        <end position="484"/>
    </location>
</feature>
<dbReference type="SUPFAM" id="SSF48452">
    <property type="entry name" value="TPR-like"/>
    <property type="match status" value="3"/>
</dbReference>
<accession>A0ABZ1U0H5</accession>
<feature type="domain" description="NB-ARC" evidence="1">
    <location>
        <begin position="552"/>
        <end position="691"/>
    </location>
</feature>
<dbReference type="RefSeq" id="WP_328955536.1">
    <property type="nucleotide sequence ID" value="NZ_CP108110.1"/>
</dbReference>
<evidence type="ECO:0000313" key="4">
    <source>
        <dbReference type="EMBL" id="WUQ84702.1"/>
    </source>
</evidence>
<dbReference type="NCBIfam" id="NF040586">
    <property type="entry name" value="FxSxx_TPR"/>
    <property type="match status" value="1"/>
</dbReference>
<dbReference type="Pfam" id="PF01656">
    <property type="entry name" value="CbiA"/>
    <property type="match status" value="1"/>
</dbReference>
<sequence length="1377" mass="149740">MTVEHAALADHGSAALATPGTGTVVTFYSFKGGTGRTMALANLGWILASQGLRVLVVDWDLEAPGLHRYYHPLLVDPELHGTDGLIDMLRAYVDEALPGPDRRGPGPDPREWLAVPGRLEQYLCGLALDLPDGGKLDLMPAGRQNAAYSAAVTSFNWRSFYTRADIRGAEFLYALREQWTSSYDYVLIDSRTGVSDTSGICTVLMPDTVVDCFTLGAQSIRGGVDAARAIVDADEREIRVLPVPMRVEDAERAGLAAGRDLAHDAFDPYLERWLSPERRADYWRDVEVPYKPFYAYEEVPATIVDRPQQGRSLLAAFERLAAWLTDGRVSTLRPLPDLARRRLYAAYLRTGRTRSRQVHVSYAPKDRVWAEWISETLRGFGYLVSLHSAAVPLDPGPAHGGALPEATGPLDGDGRLLALLTPEYTALPRAREIWRRLTGQAPLGDSGGLLAVRIGGVEGMEPPQFAGHRALDLALGSAEQAEAQLFELIGPAPGAGRWMETGGTGETAVPHPARFPDGRPSVQELPPRLPTFTGRMRLLEAVRDGFTADSDAAPVQVLYGIGGVGKSQAAIEYAHRFAAGYDVLWWVPAQQPAVIPQKLAELAPGLGLETDGDVTRTARAVLDALASGRPYHRWLLLFDNAEDPELLDPWLPAAGPGGHVLVTSRDRRWARRPGRTEVEVFDRAESVELVRHFNTGVERADAERIAELLGDLPLAVGQAAAWLQETPMPAATYADLLDETLTDILDRSVRGAPLAVAAEEDVEDDPVGPVGEGTAGENAAVPVATAATWRIAGSDLRRINAPAARLLEVCGFLGPEAIPISMLYSPPVVEAIGLVGPGISDQRLAVGEILRTVNQYNLARYDHMAGTLVVHRIVQALLRDQVAEADRARVRGAAHRALALADPGDPDAPHNWPRYGELLAHLWPSGAVESTDPAVRQWIVNSVRYLWRRSLHDAGRELAERVLARWREVGPQSVEAEVRVQLLRVQLGNILRSQGLVREAYETDRDAFDRLSALVGREHRDTFPAATSLGGDLRHLGRYQEARELDEVTLAAARRVLGSDHPRTLMIENNLAVSIMLSGNFAKALATHEVLYHRKLEVFGKRSPYTILDGLLRGHLLREVGRPAEALTQLEKTVRRSRDVLGEEHDDTLRARRYRSATLRRLGRLPEALVEAEDVHRQLYGRYGPDHPGTAGVAGTLAAVLGALGDGQQAVVLAEESHRYHRDHLGDGHPMERLAAGNLAVALRRAGRNDEARPMACEVADDLLRLLGDRHPWVAVARLNRANDSAGAGAYGEAAALSAAAGRVLVERFGPDHPDSLAASANLALALAASGDPEGGTLGPRTLARARAVSYLGDNHPLTESIRVKEWLDTSIELPPA</sequence>
<reference evidence="4" key="1">
    <citation type="submission" date="2022-10" db="EMBL/GenBank/DDBJ databases">
        <title>The complete genomes of actinobacterial strains from the NBC collection.</title>
        <authorList>
            <person name="Joergensen T.S."/>
            <person name="Alvarez Arevalo M."/>
            <person name="Sterndorff E.B."/>
            <person name="Faurdal D."/>
            <person name="Vuksanovic O."/>
            <person name="Mourched A.-S."/>
            <person name="Charusanti P."/>
            <person name="Shaw S."/>
            <person name="Blin K."/>
            <person name="Weber T."/>
        </authorList>
    </citation>
    <scope>NUCLEOTIDE SEQUENCE</scope>
    <source>
        <strain evidence="4">NBC_00222</strain>
    </source>
</reference>
<dbReference type="Gene3D" id="1.25.40.10">
    <property type="entry name" value="Tetratricopeptide repeat domain"/>
    <property type="match status" value="3"/>
</dbReference>
<gene>
    <name evidence="4" type="primary">fxsT</name>
    <name evidence="4" type="ORF">OHA16_18055</name>
</gene>
<dbReference type="EMBL" id="CP108110">
    <property type="protein sequence ID" value="WUQ84702.1"/>
    <property type="molecule type" value="Genomic_DNA"/>
</dbReference>
<dbReference type="InterPro" id="IPR000157">
    <property type="entry name" value="TIR_dom"/>
</dbReference>
<feature type="domain" description="CobQ/CobB/MinD/ParA nucleotide binding" evidence="2">
    <location>
        <begin position="26"/>
        <end position="67"/>
    </location>
</feature>
<evidence type="ECO:0000259" key="2">
    <source>
        <dbReference type="Pfam" id="PF01656"/>
    </source>
</evidence>
<dbReference type="SUPFAM" id="SSF52540">
    <property type="entry name" value="P-loop containing nucleoside triphosphate hydrolases"/>
    <property type="match status" value="2"/>
</dbReference>
<dbReference type="InterPro" id="IPR053137">
    <property type="entry name" value="NLR-like"/>
</dbReference>
<protein>
    <submittedName>
        <fullName evidence="4">FxSxx-COOH system tetratricopeptide repeat protein</fullName>
    </submittedName>
</protein>
<dbReference type="Pfam" id="PF13374">
    <property type="entry name" value="TPR_10"/>
    <property type="match status" value="2"/>
</dbReference>
<dbReference type="PANTHER" id="PTHR46082:SF6">
    <property type="entry name" value="AAA+ ATPASE DOMAIN-CONTAINING PROTEIN-RELATED"/>
    <property type="match status" value="1"/>
</dbReference>
<evidence type="ECO:0000259" key="3">
    <source>
        <dbReference type="Pfam" id="PF13676"/>
    </source>
</evidence>
<dbReference type="NCBIfam" id="NF047398">
    <property type="entry name" value="AAA_KGGVGR"/>
    <property type="match status" value="1"/>
</dbReference>